<feature type="transmembrane region" description="Helical" evidence="6">
    <location>
        <begin position="323"/>
        <end position="347"/>
    </location>
</feature>
<evidence type="ECO:0000256" key="6">
    <source>
        <dbReference type="SAM" id="Phobius"/>
    </source>
</evidence>
<keyword evidence="3 6" id="KW-0812">Transmembrane</keyword>
<dbReference type="Pfam" id="PF12698">
    <property type="entry name" value="ABC2_membrane_3"/>
    <property type="match status" value="1"/>
</dbReference>
<evidence type="ECO:0000256" key="2">
    <source>
        <dbReference type="ARBA" id="ARBA00022475"/>
    </source>
</evidence>
<dbReference type="InterPro" id="IPR013525">
    <property type="entry name" value="ABC2_TM"/>
</dbReference>
<feature type="domain" description="ABC-2 type transporter transmembrane" evidence="7">
    <location>
        <begin position="29"/>
        <end position="398"/>
    </location>
</feature>
<evidence type="ECO:0000256" key="4">
    <source>
        <dbReference type="ARBA" id="ARBA00022989"/>
    </source>
</evidence>
<gene>
    <name evidence="8" type="ORF">psyc5s11_09590</name>
</gene>
<evidence type="ECO:0000313" key="8">
    <source>
        <dbReference type="EMBL" id="BCZ44892.1"/>
    </source>
</evidence>
<feature type="transmembrane region" description="Helical" evidence="6">
    <location>
        <begin position="296"/>
        <end position="317"/>
    </location>
</feature>
<dbReference type="Proteomes" id="UP000824633">
    <property type="component" value="Chromosome"/>
</dbReference>
<feature type="transmembrane region" description="Helical" evidence="6">
    <location>
        <begin position="22"/>
        <end position="45"/>
    </location>
</feature>
<feature type="transmembrane region" description="Helical" evidence="6">
    <location>
        <begin position="212"/>
        <end position="233"/>
    </location>
</feature>
<keyword evidence="9" id="KW-1185">Reference proteome</keyword>
<evidence type="ECO:0000259" key="7">
    <source>
        <dbReference type="Pfam" id="PF12698"/>
    </source>
</evidence>
<evidence type="ECO:0000256" key="1">
    <source>
        <dbReference type="ARBA" id="ARBA00004651"/>
    </source>
</evidence>
<proteinExistence type="predicted"/>
<dbReference type="PANTHER" id="PTHR30294:SF29">
    <property type="entry name" value="MULTIDRUG ABC TRANSPORTER PERMEASE YBHS-RELATED"/>
    <property type="match status" value="1"/>
</dbReference>
<evidence type="ECO:0000256" key="3">
    <source>
        <dbReference type="ARBA" id="ARBA00022692"/>
    </source>
</evidence>
<sequence>MIFLLNLIKIEIKRVLRFLPHLVVGALALCFIIGVISFSASKVLYEKKDKNRVNIAVSLQENESSEKFMISIIKDMKSVKENCNFVQVNNEEAAYKMVEDGEAYGAIIIPKHLARDIMDGTNTPATVLLPNKSSIEAMLIKDLIDGGTKSLSSAQAGIYAITYEYEEVYNQRITKALQDNINIKYFDHTLARESYFNHKEISGAGELTPLEYYICSGLVFFMLLLGMVFSKALCPNNVAFYEKLKPYRISKGIVILTRIISVFISYVIIAISGFCLYVGIAKYLGTDIVIFKIRDYILILFIILCVVSFVVCIFTISESQISGTLILFITTIGMNFISGGFIPTVFLPKAIQSLAPYMLINILSKQIGNILLDEFDIRGFLLVCGILIGIYAVTVIIVTIKDKIGEFDNRIFYELKNNIMKFKGFIIKKVGK</sequence>
<feature type="transmembrane region" description="Helical" evidence="6">
    <location>
        <begin position="378"/>
        <end position="400"/>
    </location>
</feature>
<keyword evidence="5 6" id="KW-0472">Membrane</keyword>
<evidence type="ECO:0000313" key="9">
    <source>
        <dbReference type="Proteomes" id="UP000824633"/>
    </source>
</evidence>
<evidence type="ECO:0000256" key="5">
    <source>
        <dbReference type="ARBA" id="ARBA00023136"/>
    </source>
</evidence>
<keyword evidence="4 6" id="KW-1133">Transmembrane helix</keyword>
<dbReference type="RefSeq" id="WP_224036541.1">
    <property type="nucleotide sequence ID" value="NZ_AP024849.1"/>
</dbReference>
<dbReference type="EMBL" id="AP024849">
    <property type="protein sequence ID" value="BCZ44892.1"/>
    <property type="molecule type" value="Genomic_DNA"/>
</dbReference>
<dbReference type="Gene3D" id="3.40.1710.10">
    <property type="entry name" value="abc type-2 transporter like domain"/>
    <property type="match status" value="1"/>
</dbReference>
<dbReference type="PANTHER" id="PTHR30294">
    <property type="entry name" value="MEMBRANE COMPONENT OF ABC TRANSPORTER YHHJ-RELATED"/>
    <property type="match status" value="1"/>
</dbReference>
<protein>
    <recommendedName>
        <fullName evidence="7">ABC-2 type transporter transmembrane domain-containing protein</fullName>
    </recommendedName>
</protein>
<name>A0ABN6ISF0_9CLOT</name>
<keyword evidence="2" id="KW-1003">Cell membrane</keyword>
<organism evidence="8 9">
    <name type="scientific">Clostridium gelidum</name>
    <dbReference type="NCBI Taxonomy" id="704125"/>
    <lineage>
        <taxon>Bacteria</taxon>
        <taxon>Bacillati</taxon>
        <taxon>Bacillota</taxon>
        <taxon>Clostridia</taxon>
        <taxon>Eubacteriales</taxon>
        <taxon>Clostridiaceae</taxon>
        <taxon>Clostridium</taxon>
    </lineage>
</organism>
<dbReference type="InterPro" id="IPR051449">
    <property type="entry name" value="ABC-2_transporter_component"/>
</dbReference>
<accession>A0ABN6ISF0</accession>
<reference evidence="9" key="1">
    <citation type="submission" date="2021-07" db="EMBL/GenBank/DDBJ databases">
        <title>Complete genome sequencing of a Clostridium isolate.</title>
        <authorList>
            <person name="Ueki A."/>
            <person name="Tonouchi A."/>
        </authorList>
    </citation>
    <scope>NUCLEOTIDE SEQUENCE [LARGE SCALE GENOMIC DNA]</scope>
    <source>
        <strain evidence="9">C5S11</strain>
    </source>
</reference>
<comment type="subcellular location">
    <subcellularLocation>
        <location evidence="1">Cell membrane</location>
        <topology evidence="1">Multi-pass membrane protein</topology>
    </subcellularLocation>
</comment>
<feature type="transmembrane region" description="Helical" evidence="6">
    <location>
        <begin position="253"/>
        <end position="284"/>
    </location>
</feature>